<sequence length="89" mass="10459">MRKPYPESPITKYLGGIISDPSFSFRQSEEFRSIRLSRILPCQPMWIYLQKRLVREYYEETWLDVKAPHAAKQTIGIDNILAFYGGKAF</sequence>
<accession>A0ACC0VM25</accession>
<comment type="caution">
    <text evidence="1">The sequence shown here is derived from an EMBL/GenBank/DDBJ whole genome shotgun (WGS) entry which is preliminary data.</text>
</comment>
<dbReference type="Proteomes" id="UP001163321">
    <property type="component" value="Chromosome 8"/>
</dbReference>
<protein>
    <submittedName>
        <fullName evidence="1">Uncharacterized protein</fullName>
    </submittedName>
</protein>
<proteinExistence type="predicted"/>
<organism evidence="1 2">
    <name type="scientific">Peronosclerospora sorghi</name>
    <dbReference type="NCBI Taxonomy" id="230839"/>
    <lineage>
        <taxon>Eukaryota</taxon>
        <taxon>Sar</taxon>
        <taxon>Stramenopiles</taxon>
        <taxon>Oomycota</taxon>
        <taxon>Peronosporomycetes</taxon>
        <taxon>Peronosporales</taxon>
        <taxon>Peronosporaceae</taxon>
        <taxon>Peronosclerospora</taxon>
    </lineage>
</organism>
<name>A0ACC0VM25_9STRA</name>
<dbReference type="EMBL" id="CM047587">
    <property type="protein sequence ID" value="KAI9907136.1"/>
    <property type="molecule type" value="Genomic_DNA"/>
</dbReference>
<evidence type="ECO:0000313" key="1">
    <source>
        <dbReference type="EMBL" id="KAI9907136.1"/>
    </source>
</evidence>
<gene>
    <name evidence="1" type="ORF">PsorP6_003265</name>
</gene>
<keyword evidence="2" id="KW-1185">Reference proteome</keyword>
<reference evidence="1 2" key="1">
    <citation type="journal article" date="2022" name="bioRxiv">
        <title>The genome of the oomycete Peronosclerospora sorghi, a cosmopolitan pathogen of maize and sorghum, is inflated with dispersed pseudogenes.</title>
        <authorList>
            <person name="Fletcher K."/>
            <person name="Martin F."/>
            <person name="Isakeit T."/>
            <person name="Cavanaugh K."/>
            <person name="Magill C."/>
            <person name="Michelmore R."/>
        </authorList>
    </citation>
    <scope>NUCLEOTIDE SEQUENCE [LARGE SCALE GENOMIC DNA]</scope>
    <source>
        <strain evidence="1">P6</strain>
    </source>
</reference>
<evidence type="ECO:0000313" key="2">
    <source>
        <dbReference type="Proteomes" id="UP001163321"/>
    </source>
</evidence>